<accession>A0A8S0UK92</accession>
<dbReference type="EMBL" id="CACTIH010007879">
    <property type="protein sequence ID" value="CAA3018598.1"/>
    <property type="molecule type" value="Genomic_DNA"/>
</dbReference>
<feature type="region of interest" description="Disordered" evidence="1">
    <location>
        <begin position="175"/>
        <end position="241"/>
    </location>
</feature>
<evidence type="ECO:0000256" key="1">
    <source>
        <dbReference type="SAM" id="MobiDB-lite"/>
    </source>
</evidence>
<feature type="region of interest" description="Disordered" evidence="1">
    <location>
        <begin position="274"/>
        <end position="335"/>
    </location>
</feature>
<keyword evidence="3" id="KW-1185">Reference proteome</keyword>
<feature type="compositionally biased region" description="Low complexity" evidence="1">
    <location>
        <begin position="230"/>
        <end position="239"/>
    </location>
</feature>
<organism evidence="2 3">
    <name type="scientific">Olea europaea subsp. europaea</name>
    <dbReference type="NCBI Taxonomy" id="158383"/>
    <lineage>
        <taxon>Eukaryota</taxon>
        <taxon>Viridiplantae</taxon>
        <taxon>Streptophyta</taxon>
        <taxon>Embryophyta</taxon>
        <taxon>Tracheophyta</taxon>
        <taxon>Spermatophyta</taxon>
        <taxon>Magnoliopsida</taxon>
        <taxon>eudicotyledons</taxon>
        <taxon>Gunneridae</taxon>
        <taxon>Pentapetalae</taxon>
        <taxon>asterids</taxon>
        <taxon>lamiids</taxon>
        <taxon>Lamiales</taxon>
        <taxon>Oleaceae</taxon>
        <taxon>Oleeae</taxon>
        <taxon>Olea</taxon>
    </lineage>
</organism>
<reference evidence="2 3" key="1">
    <citation type="submission" date="2019-12" db="EMBL/GenBank/DDBJ databases">
        <authorList>
            <person name="Alioto T."/>
            <person name="Alioto T."/>
            <person name="Gomez Garrido J."/>
        </authorList>
    </citation>
    <scope>NUCLEOTIDE SEQUENCE [LARGE SCALE GENOMIC DNA]</scope>
</reference>
<proteinExistence type="predicted"/>
<gene>
    <name evidence="2" type="ORF">OLEA9_A077953</name>
</gene>
<dbReference type="AlphaFoldDB" id="A0A8S0UK92"/>
<protein>
    <submittedName>
        <fullName evidence="2">Uncharacterized protein</fullName>
    </submittedName>
</protein>
<name>A0A8S0UK92_OLEEU</name>
<comment type="caution">
    <text evidence="2">The sequence shown here is derived from an EMBL/GenBank/DDBJ whole genome shotgun (WGS) entry which is preliminary data.</text>
</comment>
<evidence type="ECO:0000313" key="3">
    <source>
        <dbReference type="Proteomes" id="UP000594638"/>
    </source>
</evidence>
<evidence type="ECO:0000313" key="2">
    <source>
        <dbReference type="EMBL" id="CAA3018598.1"/>
    </source>
</evidence>
<dbReference type="Proteomes" id="UP000594638">
    <property type="component" value="Unassembled WGS sequence"/>
</dbReference>
<feature type="compositionally biased region" description="Basic and acidic residues" evidence="1">
    <location>
        <begin position="21"/>
        <end position="39"/>
    </location>
</feature>
<dbReference type="Gramene" id="OE9A077953T1">
    <property type="protein sequence ID" value="OE9A077953C1"/>
    <property type="gene ID" value="OE9A077953"/>
</dbReference>
<feature type="compositionally biased region" description="Basic and acidic residues" evidence="1">
    <location>
        <begin position="192"/>
        <end position="210"/>
    </location>
</feature>
<feature type="compositionally biased region" description="Acidic residues" evidence="1">
    <location>
        <begin position="317"/>
        <end position="327"/>
    </location>
</feature>
<dbReference type="OrthoDB" id="433755at2759"/>
<feature type="compositionally biased region" description="Basic and acidic residues" evidence="1">
    <location>
        <begin position="279"/>
        <end position="305"/>
    </location>
</feature>
<feature type="region of interest" description="Disordered" evidence="1">
    <location>
        <begin position="1"/>
        <end position="66"/>
    </location>
</feature>
<sequence>MSSSWDDFYDSKAQSSKLKRHNESKESNDDDVEDRKHVTGCDWGQGRPDEVDADPGSQDGGGKESSDFIPVYEQYLQDKRSIAQKSTANHKTYQNDPQKVLLDWFESCGNSEEFSPEYEKSIDANQWICNLDLIIDDTDFTLTSEPHARRNEALNEVCLDACRLLDLSGLLVRHRRSKTNEEEEDSRRRKRVSEAMKEDDLVFDRTSEQTKKRHCASPDESIGDSDTIRSSGASRSLSSQVNTYESLTARWQELNMSILKEKARLVKLDLSVAKPRQQSCDKRKREMVSDNSPETRGDEAEHNESESNANGPKEGEENSDEEEEEADPLDKFMSTLETKTKLSMDDKIEKSRIKSQIASLEREQCECARLIAIAKPSASSK</sequence>